<name>A0AAV9ARL8_ACOGR</name>
<evidence type="ECO:0000256" key="7">
    <source>
        <dbReference type="ARBA" id="ARBA00023180"/>
    </source>
</evidence>
<dbReference type="InterPro" id="IPR043138">
    <property type="entry name" value="GGT_lsub"/>
</dbReference>
<keyword evidence="5 11" id="KW-0808">Transferase</keyword>
<feature type="binding site" evidence="10">
    <location>
        <begin position="389"/>
        <end position="391"/>
    </location>
    <ligand>
        <name>L-glutamate</name>
        <dbReference type="ChEBI" id="CHEBI:29985"/>
    </ligand>
</feature>
<dbReference type="EC" id="2.3.2.2" evidence="11"/>
<evidence type="ECO:0000313" key="15">
    <source>
        <dbReference type="Proteomes" id="UP001179952"/>
    </source>
</evidence>
<dbReference type="GO" id="GO:0006751">
    <property type="term" value="P:glutathione catabolic process"/>
    <property type="evidence" value="ECO:0007669"/>
    <property type="project" value="UniProtKB-UniRule"/>
</dbReference>
<feature type="binding site" evidence="10">
    <location>
        <begin position="441"/>
        <end position="442"/>
    </location>
    <ligand>
        <name>L-glutamate</name>
        <dbReference type="ChEBI" id="CHEBI:29985"/>
    </ligand>
</feature>
<dbReference type="GO" id="GO:0036374">
    <property type="term" value="F:glutathione hydrolase activity"/>
    <property type="evidence" value="ECO:0007669"/>
    <property type="project" value="UniProtKB-UniRule"/>
</dbReference>
<feature type="signal peptide" evidence="13">
    <location>
        <begin position="1"/>
        <end position="24"/>
    </location>
</feature>
<evidence type="ECO:0000256" key="5">
    <source>
        <dbReference type="ARBA" id="ARBA00022679"/>
    </source>
</evidence>
<protein>
    <recommendedName>
        <fullName evidence="11">Glutathione hydrolase</fullName>
        <ecNumber evidence="11">2.3.2.2</ecNumber>
        <ecNumber evidence="11">3.4.19.13</ecNumber>
    </recommendedName>
    <alternativeName>
        <fullName evidence="11">Gamma-glutamyltransferase</fullName>
    </alternativeName>
    <alternativeName>
        <fullName evidence="11">Gamma-glutamyltranspeptidase</fullName>
    </alternativeName>
</protein>
<feature type="chain" id="PRO_5043642305" description="Glutathione hydrolase" evidence="13">
    <location>
        <begin position="25"/>
        <end position="577"/>
    </location>
</feature>
<keyword evidence="7" id="KW-0325">Glycoprotein</keyword>
<dbReference type="SUPFAM" id="SSF56235">
    <property type="entry name" value="N-terminal nucleophile aminohydrolases (Ntn hydrolases)"/>
    <property type="match status" value="1"/>
</dbReference>
<dbReference type="EMBL" id="JAUJYN010000007">
    <property type="protein sequence ID" value="KAK1266575.1"/>
    <property type="molecule type" value="Genomic_DNA"/>
</dbReference>
<gene>
    <name evidence="14" type="ORF">QJS04_geneDACA000702</name>
</gene>
<keyword evidence="6 11" id="KW-0378">Hydrolase</keyword>
<evidence type="ECO:0000256" key="1">
    <source>
        <dbReference type="ARBA" id="ARBA00001049"/>
    </source>
</evidence>
<sequence>MTTTMWPAIALLVLLVFHPAPVLSASRRESVTARHGAVAADDGRCSGIGRDVLREGGNAVDAAVAVALCLGVVSPASSGVGGGAFMVVRMAGGEARAFDMRETAPSMAAKNMYAGNAALKANGPLSIAVPGEVLGLYEAWKQYGRMPWKRLVRPAAYLAQRGFRISPYLHFQMVRTESGILADEGLREIFTSNGNLLQQGEICRDEKLAETLRKISIHGPVVLYNGSVGMKLVGDIKKSGGILKMVDLQNYRVKVKDPLSADIMGLQILGMPPPSSGGAGMTLILNILSRYGFPSGVSGSLGLHRIIESLKHMFAVRMNLGDPDFVNISKVLSDMLSPKFAEELKSTILDNMTFSPGYYGGRWNQISDHGTSHISVVDSERNAVSMTSTVNAYFGAKFRSLSTGILLNNEMDDFSIPQNASANNSPPAPANFISPSKRPLSSMSPTIVVKDGKLKAAIGASGGGMIIAGTLEVFLNHFAKNMDPFASVMAPRAYHQLIPNVVMYENWTTVSGDHFELPAETRAALQKKGHVLQSLAGGTICQFVVHNFEDRKEANGFIPGDLTAVSDPRKGGFPAGY</sequence>
<evidence type="ECO:0000256" key="10">
    <source>
        <dbReference type="PIRSR" id="PIRSR600101-2"/>
    </source>
</evidence>
<dbReference type="GO" id="GO:0005886">
    <property type="term" value="C:plasma membrane"/>
    <property type="evidence" value="ECO:0007669"/>
    <property type="project" value="TreeGrafter"/>
</dbReference>
<evidence type="ECO:0000256" key="12">
    <source>
        <dbReference type="SAM" id="MobiDB-lite"/>
    </source>
</evidence>
<comment type="catalytic activity">
    <reaction evidence="1 11">
        <text>an S-substituted glutathione + H2O = an S-substituted L-cysteinylglycine + L-glutamate</text>
        <dbReference type="Rhea" id="RHEA:59468"/>
        <dbReference type="ChEBI" id="CHEBI:15377"/>
        <dbReference type="ChEBI" id="CHEBI:29985"/>
        <dbReference type="ChEBI" id="CHEBI:90779"/>
        <dbReference type="ChEBI" id="CHEBI:143103"/>
        <dbReference type="EC" id="3.4.19.13"/>
    </reaction>
</comment>
<comment type="catalytic activity">
    <reaction evidence="2 11">
        <text>glutathione + H2O = L-cysteinylglycine + L-glutamate</text>
        <dbReference type="Rhea" id="RHEA:28807"/>
        <dbReference type="ChEBI" id="CHEBI:15377"/>
        <dbReference type="ChEBI" id="CHEBI:29985"/>
        <dbReference type="ChEBI" id="CHEBI:57925"/>
        <dbReference type="ChEBI" id="CHEBI:61694"/>
        <dbReference type="EC" id="3.4.19.13"/>
    </reaction>
</comment>
<dbReference type="Gene3D" id="3.60.20.40">
    <property type="match status" value="1"/>
</dbReference>
<keyword evidence="11" id="KW-0012">Acyltransferase</keyword>
<dbReference type="FunFam" id="3.60.20.40:FF:000004">
    <property type="entry name" value="Glutathione hydrolase 1"/>
    <property type="match status" value="1"/>
</dbReference>
<dbReference type="FunFam" id="1.10.246.130:FF:000001">
    <property type="entry name" value="Gamma-glutamyltransferase 5 isoform 1"/>
    <property type="match status" value="1"/>
</dbReference>
<organism evidence="14 15">
    <name type="scientific">Acorus gramineus</name>
    <name type="common">Dwarf sweet flag</name>
    <dbReference type="NCBI Taxonomy" id="55184"/>
    <lineage>
        <taxon>Eukaryota</taxon>
        <taxon>Viridiplantae</taxon>
        <taxon>Streptophyta</taxon>
        <taxon>Embryophyta</taxon>
        <taxon>Tracheophyta</taxon>
        <taxon>Spermatophyta</taxon>
        <taxon>Magnoliopsida</taxon>
        <taxon>Liliopsida</taxon>
        <taxon>Acoraceae</taxon>
        <taxon>Acorus</taxon>
    </lineage>
</organism>
<evidence type="ECO:0000313" key="14">
    <source>
        <dbReference type="EMBL" id="KAK1266575.1"/>
    </source>
</evidence>
<comment type="pathway">
    <text evidence="3 11">Sulfur metabolism; glutathione metabolism.</text>
</comment>
<reference evidence="14" key="1">
    <citation type="journal article" date="2023" name="Nat. Commun.">
        <title>Diploid and tetraploid genomes of Acorus and the evolution of monocots.</title>
        <authorList>
            <person name="Ma L."/>
            <person name="Liu K.W."/>
            <person name="Li Z."/>
            <person name="Hsiao Y.Y."/>
            <person name="Qi Y."/>
            <person name="Fu T."/>
            <person name="Tang G.D."/>
            <person name="Zhang D."/>
            <person name="Sun W.H."/>
            <person name="Liu D.K."/>
            <person name="Li Y."/>
            <person name="Chen G.Z."/>
            <person name="Liu X.D."/>
            <person name="Liao X.Y."/>
            <person name="Jiang Y.T."/>
            <person name="Yu X."/>
            <person name="Hao Y."/>
            <person name="Huang J."/>
            <person name="Zhao X.W."/>
            <person name="Ke S."/>
            <person name="Chen Y.Y."/>
            <person name="Wu W.L."/>
            <person name="Hsu J.L."/>
            <person name="Lin Y.F."/>
            <person name="Huang M.D."/>
            <person name="Li C.Y."/>
            <person name="Huang L."/>
            <person name="Wang Z.W."/>
            <person name="Zhao X."/>
            <person name="Zhong W.Y."/>
            <person name="Peng D.H."/>
            <person name="Ahmad S."/>
            <person name="Lan S."/>
            <person name="Zhang J.S."/>
            <person name="Tsai W.C."/>
            <person name="Van de Peer Y."/>
            <person name="Liu Z.J."/>
        </authorList>
    </citation>
    <scope>NUCLEOTIDE SEQUENCE</scope>
    <source>
        <strain evidence="14">SCP</strain>
    </source>
</reference>
<dbReference type="PANTHER" id="PTHR11686:SF34">
    <property type="entry name" value="GLUTATHIONE HYDROLASE 1-RELATED"/>
    <property type="match status" value="1"/>
</dbReference>
<dbReference type="InterPro" id="IPR000101">
    <property type="entry name" value="GGT_peptidase"/>
</dbReference>
<comment type="catalytic activity">
    <reaction evidence="8 11">
        <text>an N-terminal (5-L-glutamyl)-[peptide] + an alpha-amino acid = 5-L-glutamyl amino acid + an N-terminal L-alpha-aminoacyl-[peptide]</text>
        <dbReference type="Rhea" id="RHEA:23904"/>
        <dbReference type="Rhea" id="RHEA-COMP:9780"/>
        <dbReference type="Rhea" id="RHEA-COMP:9795"/>
        <dbReference type="ChEBI" id="CHEBI:77644"/>
        <dbReference type="ChEBI" id="CHEBI:78597"/>
        <dbReference type="ChEBI" id="CHEBI:78599"/>
        <dbReference type="ChEBI" id="CHEBI:78608"/>
        <dbReference type="EC" id="2.3.2.2"/>
    </reaction>
</comment>
<comment type="caution">
    <text evidence="14">The sequence shown here is derived from an EMBL/GenBank/DDBJ whole genome shotgun (WGS) entry which is preliminary data.</text>
</comment>
<proteinExistence type="inferred from homology"/>
<dbReference type="EC" id="3.4.19.13" evidence="11"/>
<dbReference type="GO" id="GO:0016756">
    <property type="term" value="F:glutathione gamma-glutamylcysteinyltransferase activity"/>
    <property type="evidence" value="ECO:0007669"/>
    <property type="project" value="UniProtKB-ARBA"/>
</dbReference>
<dbReference type="Gene3D" id="1.10.246.130">
    <property type="match status" value="1"/>
</dbReference>
<feature type="compositionally biased region" description="Low complexity" evidence="12">
    <location>
        <begin position="419"/>
        <end position="436"/>
    </location>
</feature>
<evidence type="ECO:0000256" key="9">
    <source>
        <dbReference type="PIRSR" id="PIRSR600101-1"/>
    </source>
</evidence>
<dbReference type="Proteomes" id="UP001179952">
    <property type="component" value="Unassembled WGS sequence"/>
</dbReference>
<dbReference type="PANTHER" id="PTHR11686">
    <property type="entry name" value="GAMMA GLUTAMYL TRANSPEPTIDASE"/>
    <property type="match status" value="1"/>
</dbReference>
<evidence type="ECO:0000256" key="8">
    <source>
        <dbReference type="ARBA" id="ARBA00047417"/>
    </source>
</evidence>
<dbReference type="PRINTS" id="PR01210">
    <property type="entry name" value="GGTRANSPTASE"/>
</dbReference>
<evidence type="ECO:0000256" key="11">
    <source>
        <dbReference type="RuleBase" id="RU368068"/>
    </source>
</evidence>
<dbReference type="NCBIfam" id="TIGR00066">
    <property type="entry name" value="g_glut_trans"/>
    <property type="match status" value="1"/>
</dbReference>
<dbReference type="InterPro" id="IPR029055">
    <property type="entry name" value="Ntn_hydrolases_N"/>
</dbReference>
<feature type="binding site" evidence="10">
    <location>
        <position position="413"/>
    </location>
    <ligand>
        <name>L-glutamate</name>
        <dbReference type="ChEBI" id="CHEBI:29985"/>
    </ligand>
</feature>
<evidence type="ECO:0000256" key="4">
    <source>
        <dbReference type="ARBA" id="ARBA00009381"/>
    </source>
</evidence>
<accession>A0AAV9ARL8</accession>
<dbReference type="Pfam" id="PF01019">
    <property type="entry name" value="G_glu_transpept"/>
    <property type="match status" value="1"/>
</dbReference>
<keyword evidence="15" id="KW-1185">Reference proteome</keyword>
<feature type="binding site" evidence="10">
    <location>
        <position position="101"/>
    </location>
    <ligand>
        <name>L-glutamate</name>
        <dbReference type="ChEBI" id="CHEBI:29985"/>
    </ligand>
</feature>
<evidence type="ECO:0000256" key="3">
    <source>
        <dbReference type="ARBA" id="ARBA00005115"/>
    </source>
</evidence>
<feature type="binding site" evidence="10">
    <location>
        <position position="463"/>
    </location>
    <ligand>
        <name>L-glutamate</name>
        <dbReference type="ChEBI" id="CHEBI:29985"/>
    </ligand>
</feature>
<evidence type="ECO:0000256" key="6">
    <source>
        <dbReference type="ARBA" id="ARBA00022801"/>
    </source>
</evidence>
<keyword evidence="13" id="KW-0732">Signal</keyword>
<dbReference type="InterPro" id="IPR043137">
    <property type="entry name" value="GGT_ssub_C"/>
</dbReference>
<reference evidence="14" key="2">
    <citation type="submission" date="2023-06" db="EMBL/GenBank/DDBJ databases">
        <authorList>
            <person name="Ma L."/>
            <person name="Liu K.-W."/>
            <person name="Li Z."/>
            <person name="Hsiao Y.-Y."/>
            <person name="Qi Y."/>
            <person name="Fu T."/>
            <person name="Tang G."/>
            <person name="Zhang D."/>
            <person name="Sun W.-H."/>
            <person name="Liu D.-K."/>
            <person name="Li Y."/>
            <person name="Chen G.-Z."/>
            <person name="Liu X.-D."/>
            <person name="Liao X.-Y."/>
            <person name="Jiang Y.-T."/>
            <person name="Yu X."/>
            <person name="Hao Y."/>
            <person name="Huang J."/>
            <person name="Zhao X.-W."/>
            <person name="Ke S."/>
            <person name="Chen Y.-Y."/>
            <person name="Wu W.-L."/>
            <person name="Hsu J.-L."/>
            <person name="Lin Y.-F."/>
            <person name="Huang M.-D."/>
            <person name="Li C.-Y."/>
            <person name="Huang L."/>
            <person name="Wang Z.-W."/>
            <person name="Zhao X."/>
            <person name="Zhong W.-Y."/>
            <person name="Peng D.-H."/>
            <person name="Ahmad S."/>
            <person name="Lan S."/>
            <person name="Zhang J.-S."/>
            <person name="Tsai W.-C."/>
            <person name="Van De Peer Y."/>
            <person name="Liu Z.-J."/>
        </authorList>
    </citation>
    <scope>NUCLEOTIDE SEQUENCE</scope>
    <source>
        <strain evidence="14">SCP</strain>
        <tissue evidence="14">Leaves</tissue>
    </source>
</reference>
<feature type="active site" description="Nucleophile" evidence="9">
    <location>
        <position position="371"/>
    </location>
</feature>
<dbReference type="AlphaFoldDB" id="A0AAV9ARL8"/>
<comment type="similarity">
    <text evidence="4">Belongs to the gamma-glutamyltransferase family.</text>
</comment>
<feature type="region of interest" description="Disordered" evidence="12">
    <location>
        <begin position="417"/>
        <end position="437"/>
    </location>
</feature>
<evidence type="ECO:0000256" key="2">
    <source>
        <dbReference type="ARBA" id="ARBA00001089"/>
    </source>
</evidence>
<dbReference type="GO" id="GO:0103068">
    <property type="term" value="F:leukotriene C4 gamma-glutamyl transferase activity"/>
    <property type="evidence" value="ECO:0007669"/>
    <property type="project" value="UniProtKB-EC"/>
</dbReference>
<evidence type="ECO:0000256" key="13">
    <source>
        <dbReference type="SAM" id="SignalP"/>
    </source>
</evidence>
<comment type="function">
    <text evidence="11">Cleaves the gamma-glutamyl peptide bond of glutathione and glutathione conjugates.</text>
</comment>